<evidence type="ECO:0000256" key="8">
    <source>
        <dbReference type="ARBA" id="ARBA00023010"/>
    </source>
</evidence>
<dbReference type="AlphaFoldDB" id="A0A4R3MT25"/>
<feature type="transmembrane region" description="Helical" evidence="10">
    <location>
        <begin position="6"/>
        <end position="22"/>
    </location>
</feature>
<reference evidence="11 12" key="1">
    <citation type="submission" date="2019-03" db="EMBL/GenBank/DDBJ databases">
        <title>Genomic Encyclopedia of Type Strains, Phase IV (KMG-IV): sequencing the most valuable type-strain genomes for metagenomic binning, comparative biology and taxonomic classification.</title>
        <authorList>
            <person name="Goeker M."/>
        </authorList>
    </citation>
    <scope>NUCLEOTIDE SEQUENCE [LARGE SCALE GENOMIC DNA]</scope>
    <source>
        <strain evidence="11 12">DSM 24629</strain>
    </source>
</reference>
<evidence type="ECO:0000256" key="9">
    <source>
        <dbReference type="ARBA" id="ARBA00023136"/>
    </source>
</evidence>
<keyword evidence="5 10" id="KW-0812">Transmembrane</keyword>
<organism evidence="11 12">
    <name type="scientific">Natranaerovirga pectinivora</name>
    <dbReference type="NCBI Taxonomy" id="682400"/>
    <lineage>
        <taxon>Bacteria</taxon>
        <taxon>Bacillati</taxon>
        <taxon>Bacillota</taxon>
        <taxon>Clostridia</taxon>
        <taxon>Lachnospirales</taxon>
        <taxon>Natranaerovirgaceae</taxon>
        <taxon>Natranaerovirga</taxon>
    </lineage>
</organism>
<dbReference type="GO" id="GO:0065002">
    <property type="term" value="P:intracellular protein transmembrane transport"/>
    <property type="evidence" value="ECO:0007669"/>
    <property type="project" value="TreeGrafter"/>
</dbReference>
<sequence>MQIFLQIVFILISLFLIGVVLMQKGKAQGLSGAFGGGSTGDSYWNKNKSRSMEGKLDRLTKIVSVLFFVVALALSLI</sequence>
<dbReference type="InterPro" id="IPR004692">
    <property type="entry name" value="SecG"/>
</dbReference>
<accession>A0A4R3MT25</accession>
<dbReference type="PANTHER" id="PTHR34182:SF1">
    <property type="entry name" value="PROTEIN-EXPORT MEMBRANE PROTEIN SECG"/>
    <property type="match status" value="1"/>
</dbReference>
<dbReference type="GO" id="GO:0043952">
    <property type="term" value="P:protein transport by the Sec complex"/>
    <property type="evidence" value="ECO:0007669"/>
    <property type="project" value="TreeGrafter"/>
</dbReference>
<comment type="similarity">
    <text evidence="2 10">Belongs to the SecG family.</text>
</comment>
<evidence type="ECO:0000256" key="5">
    <source>
        <dbReference type="ARBA" id="ARBA00022692"/>
    </source>
</evidence>
<comment type="function">
    <text evidence="10">Involved in protein export. Participates in an early event of protein translocation.</text>
</comment>
<dbReference type="GO" id="GO:0009306">
    <property type="term" value="P:protein secretion"/>
    <property type="evidence" value="ECO:0007669"/>
    <property type="project" value="UniProtKB-UniRule"/>
</dbReference>
<keyword evidence="4 10" id="KW-1003">Cell membrane</keyword>
<evidence type="ECO:0000313" key="11">
    <source>
        <dbReference type="EMBL" id="TCT16194.1"/>
    </source>
</evidence>
<dbReference type="PRINTS" id="PR01651">
    <property type="entry name" value="SECGEXPORT"/>
</dbReference>
<gene>
    <name evidence="11" type="ORF">EDC18_102210</name>
</gene>
<feature type="transmembrane region" description="Helical" evidence="10">
    <location>
        <begin position="59"/>
        <end position="76"/>
    </location>
</feature>
<evidence type="ECO:0000256" key="3">
    <source>
        <dbReference type="ARBA" id="ARBA00022448"/>
    </source>
</evidence>
<dbReference type="Proteomes" id="UP000294902">
    <property type="component" value="Unassembled WGS sequence"/>
</dbReference>
<evidence type="ECO:0000313" key="12">
    <source>
        <dbReference type="Proteomes" id="UP000294902"/>
    </source>
</evidence>
<protein>
    <recommendedName>
        <fullName evidence="10">Protein-export membrane protein SecG</fullName>
    </recommendedName>
</protein>
<keyword evidence="3 10" id="KW-0813">Transport</keyword>
<keyword evidence="8 10" id="KW-0811">Translocation</keyword>
<dbReference type="PANTHER" id="PTHR34182">
    <property type="entry name" value="PROTEIN-EXPORT MEMBRANE PROTEIN SECG"/>
    <property type="match status" value="1"/>
</dbReference>
<dbReference type="NCBIfam" id="TIGR00810">
    <property type="entry name" value="secG"/>
    <property type="match status" value="1"/>
</dbReference>
<comment type="subcellular location">
    <subcellularLocation>
        <location evidence="1 10">Cell membrane</location>
        <topology evidence="1 10">Multi-pass membrane protein</topology>
    </subcellularLocation>
</comment>
<evidence type="ECO:0000256" key="1">
    <source>
        <dbReference type="ARBA" id="ARBA00004651"/>
    </source>
</evidence>
<dbReference type="GO" id="GO:0005886">
    <property type="term" value="C:plasma membrane"/>
    <property type="evidence" value="ECO:0007669"/>
    <property type="project" value="UniProtKB-SubCell"/>
</dbReference>
<keyword evidence="12" id="KW-1185">Reference proteome</keyword>
<evidence type="ECO:0000256" key="10">
    <source>
        <dbReference type="RuleBase" id="RU365087"/>
    </source>
</evidence>
<keyword evidence="7 10" id="KW-1133">Transmembrane helix</keyword>
<evidence type="ECO:0000256" key="7">
    <source>
        <dbReference type="ARBA" id="ARBA00022989"/>
    </source>
</evidence>
<dbReference type="Pfam" id="PF03840">
    <property type="entry name" value="SecG"/>
    <property type="match status" value="1"/>
</dbReference>
<evidence type="ECO:0000256" key="6">
    <source>
        <dbReference type="ARBA" id="ARBA00022927"/>
    </source>
</evidence>
<evidence type="ECO:0000256" key="2">
    <source>
        <dbReference type="ARBA" id="ARBA00008445"/>
    </source>
</evidence>
<dbReference type="RefSeq" id="WP_132250406.1">
    <property type="nucleotide sequence ID" value="NZ_SMAL01000002.1"/>
</dbReference>
<proteinExistence type="inferred from homology"/>
<comment type="caution">
    <text evidence="11">The sequence shown here is derived from an EMBL/GenBank/DDBJ whole genome shotgun (WGS) entry which is preliminary data.</text>
</comment>
<keyword evidence="6 10" id="KW-0653">Protein transport</keyword>
<name>A0A4R3MT25_9FIRM</name>
<dbReference type="GO" id="GO:0015450">
    <property type="term" value="F:protein-transporting ATPase activity"/>
    <property type="evidence" value="ECO:0007669"/>
    <property type="project" value="UniProtKB-UniRule"/>
</dbReference>
<dbReference type="EMBL" id="SMAL01000002">
    <property type="protein sequence ID" value="TCT16194.1"/>
    <property type="molecule type" value="Genomic_DNA"/>
</dbReference>
<keyword evidence="9 10" id="KW-0472">Membrane</keyword>
<evidence type="ECO:0000256" key="4">
    <source>
        <dbReference type="ARBA" id="ARBA00022475"/>
    </source>
</evidence>